<accession>A0ABN6Y4Y0</accession>
<name>A0ABN6Y4Y0_9MICO</name>
<gene>
    <name evidence="1" type="ORF">GCM10025867_46050</name>
</gene>
<keyword evidence="1" id="KW-0614">Plasmid</keyword>
<protein>
    <submittedName>
        <fullName evidence="1">Uncharacterized protein</fullName>
    </submittedName>
</protein>
<dbReference type="EMBL" id="AP027733">
    <property type="protein sequence ID" value="BDZ52364.1"/>
    <property type="molecule type" value="Genomic_DNA"/>
</dbReference>
<reference evidence="2" key="1">
    <citation type="journal article" date="2019" name="Int. J. Syst. Evol. Microbiol.">
        <title>The Global Catalogue of Microorganisms (GCM) 10K type strain sequencing project: providing services to taxonomists for standard genome sequencing and annotation.</title>
        <authorList>
            <consortium name="The Broad Institute Genomics Platform"/>
            <consortium name="The Broad Institute Genome Sequencing Center for Infectious Disease"/>
            <person name="Wu L."/>
            <person name="Ma J."/>
        </authorList>
    </citation>
    <scope>NUCLEOTIDE SEQUENCE [LARGE SCALE GENOMIC DNA]</scope>
    <source>
        <strain evidence="2">NBRC 108728</strain>
    </source>
</reference>
<dbReference type="Proteomes" id="UP001321486">
    <property type="component" value="Plasmid pNBRC108728a"/>
</dbReference>
<proteinExistence type="predicted"/>
<organism evidence="1 2">
    <name type="scientific">Frondihabitans sucicola</name>
    <dbReference type="NCBI Taxonomy" id="1268041"/>
    <lineage>
        <taxon>Bacteria</taxon>
        <taxon>Bacillati</taxon>
        <taxon>Actinomycetota</taxon>
        <taxon>Actinomycetes</taxon>
        <taxon>Micrococcales</taxon>
        <taxon>Microbacteriaceae</taxon>
        <taxon>Frondihabitans</taxon>
    </lineage>
</organism>
<keyword evidence="2" id="KW-1185">Reference proteome</keyword>
<geneLocation type="plasmid" evidence="1 2">
    <name>pNBRC108728a</name>
</geneLocation>
<sequence>MIPLVGGVPLDPVGMDVSGLGEVGDEVDLVPADFTASGDLIGDPVGNVDVRRDRPERRVRIGDEVDGGALWRGGEGFDDGLEFGAEVVALLPWHGAVPVLAGVVYPPPSTSQAAEAAVGPYGDEGGSLDGCCAGR</sequence>
<evidence type="ECO:0000313" key="1">
    <source>
        <dbReference type="EMBL" id="BDZ52364.1"/>
    </source>
</evidence>
<evidence type="ECO:0000313" key="2">
    <source>
        <dbReference type="Proteomes" id="UP001321486"/>
    </source>
</evidence>